<evidence type="ECO:0000256" key="4">
    <source>
        <dbReference type="ARBA" id="ARBA00022723"/>
    </source>
</evidence>
<evidence type="ECO:0000256" key="7">
    <source>
        <dbReference type="ARBA" id="ARBA00033659"/>
    </source>
</evidence>
<reference evidence="11" key="1">
    <citation type="submission" date="2025-08" db="UniProtKB">
        <authorList>
            <consortium name="RefSeq"/>
        </authorList>
    </citation>
    <scope>IDENTIFICATION</scope>
    <source>
        <tissue evidence="11">Whole Larva</tissue>
    </source>
</reference>
<dbReference type="GeneID" id="108565385"/>
<name>A0ABM1N0F1_NICVS</name>
<dbReference type="SUPFAM" id="SSF51658">
    <property type="entry name" value="Xylose isomerase-like"/>
    <property type="match status" value="1"/>
</dbReference>
<dbReference type="RefSeq" id="XP_017780301.1">
    <property type="nucleotide sequence ID" value="XM_017924812.1"/>
</dbReference>
<evidence type="ECO:0000256" key="8">
    <source>
        <dbReference type="RuleBase" id="RU000609"/>
    </source>
</evidence>
<dbReference type="EC" id="5.3.1.5" evidence="2 8"/>
<keyword evidence="3 8" id="KW-0859">Xylose metabolism</keyword>
<dbReference type="PROSITE" id="PS51415">
    <property type="entry name" value="XYLOSE_ISOMERASE"/>
    <property type="match status" value="1"/>
</dbReference>
<evidence type="ECO:0000313" key="11">
    <source>
        <dbReference type="RefSeq" id="XP_017780301.1"/>
    </source>
</evidence>
<evidence type="ECO:0000256" key="5">
    <source>
        <dbReference type="ARBA" id="ARBA00023235"/>
    </source>
</evidence>
<comment type="similarity">
    <text evidence="1 8">Belongs to the xylose isomerase family.</text>
</comment>
<keyword evidence="10" id="KW-1185">Reference proteome</keyword>
<dbReference type="Proteomes" id="UP000695000">
    <property type="component" value="Unplaced"/>
</dbReference>
<dbReference type="PANTHER" id="PTHR48408:SF1">
    <property type="entry name" value="XYLOSE ISOMERASE"/>
    <property type="match status" value="1"/>
</dbReference>
<evidence type="ECO:0000256" key="2">
    <source>
        <dbReference type="ARBA" id="ARBA00011958"/>
    </source>
</evidence>
<dbReference type="Gene3D" id="3.20.20.150">
    <property type="entry name" value="Divalent-metal-dependent TIM barrel enzymes"/>
    <property type="match status" value="1"/>
</dbReference>
<dbReference type="PANTHER" id="PTHR48408">
    <property type="match status" value="1"/>
</dbReference>
<protein>
    <recommendedName>
        <fullName evidence="2 8">Xylose isomerase</fullName>
        <ecNumber evidence="2 8">5.3.1.5</ecNumber>
    </recommendedName>
</protein>
<evidence type="ECO:0000313" key="10">
    <source>
        <dbReference type="Proteomes" id="UP000695000"/>
    </source>
</evidence>
<evidence type="ECO:0000256" key="9">
    <source>
        <dbReference type="SAM" id="MobiDB-lite"/>
    </source>
</evidence>
<accession>A0ABM1N0F1</accession>
<organism evidence="10 11">
    <name type="scientific">Nicrophorus vespilloides</name>
    <name type="common">Boreal carrion beetle</name>
    <dbReference type="NCBI Taxonomy" id="110193"/>
    <lineage>
        <taxon>Eukaryota</taxon>
        <taxon>Metazoa</taxon>
        <taxon>Ecdysozoa</taxon>
        <taxon>Arthropoda</taxon>
        <taxon>Hexapoda</taxon>
        <taxon>Insecta</taxon>
        <taxon>Pterygota</taxon>
        <taxon>Neoptera</taxon>
        <taxon>Endopterygota</taxon>
        <taxon>Coleoptera</taxon>
        <taxon>Polyphaga</taxon>
        <taxon>Staphyliniformia</taxon>
        <taxon>Silphidae</taxon>
        <taxon>Nicrophorinae</taxon>
        <taxon>Nicrophorus</taxon>
    </lineage>
</organism>
<evidence type="ECO:0000256" key="1">
    <source>
        <dbReference type="ARBA" id="ARBA00005765"/>
    </source>
</evidence>
<keyword evidence="6 8" id="KW-0119">Carbohydrate metabolism</keyword>
<evidence type="ECO:0000256" key="3">
    <source>
        <dbReference type="ARBA" id="ARBA00022629"/>
    </source>
</evidence>
<gene>
    <name evidence="11" type="primary">LOC108565385</name>
</gene>
<dbReference type="InterPro" id="IPR036237">
    <property type="entry name" value="Xyl_isomerase-like_sf"/>
</dbReference>
<comment type="catalytic activity">
    <reaction evidence="7 8">
        <text>alpha-D-xylose = alpha-D-xylulofuranose</text>
        <dbReference type="Rhea" id="RHEA:22816"/>
        <dbReference type="ChEBI" id="CHEBI:28518"/>
        <dbReference type="ChEBI" id="CHEBI:188998"/>
        <dbReference type="EC" id="5.3.1.5"/>
    </reaction>
</comment>
<keyword evidence="5 8" id="KW-0413">Isomerase</keyword>
<evidence type="ECO:0000256" key="6">
    <source>
        <dbReference type="ARBA" id="ARBA00023277"/>
    </source>
</evidence>
<dbReference type="PRINTS" id="PR00688">
    <property type="entry name" value="XYLOSISMRASE"/>
</dbReference>
<sequence>MYAPGSIKRQKTTREATRSAESSSENFHGIGRVEYKSDASYNIEENLYYRYYNASERIHGRPMEEWLRPSVFLGQAFTPGLVQRPWCEDGTSLDSYKKSIRAMFELCIKLGIKYWSGYDKNIAPEGDNFDENQSNFDQMVDLINEYQQKTGVKPLWIGVDLKTHSRYKNGAATSTDANIVTYAGYQVKKALDVAHKLNAECFLFNGEQEGYESIINTDLAKEMKHYSRFLKMIVEQRDRIGYRGQLLIQTNHENLQKNRYNFDLYSNLALLKHYNYDRYFKVNVKAGHDFFMANAYGSVGCIDIKNNDLMDVTKASLLLRTVIESGGVAPGGLTFYLPNHNAYFEAKDLAVAFVTSIDSFAKALRLAVKLVNDVQINKNIQMRYLSFASGWGAKFTGSDASFEDCEELCKKFQETNTNLNTNASRSEHWSAVLTRYIEAPLK</sequence>
<proteinExistence type="inferred from homology"/>
<dbReference type="InterPro" id="IPR001998">
    <property type="entry name" value="Xylose_isomerase"/>
</dbReference>
<feature type="region of interest" description="Disordered" evidence="9">
    <location>
        <begin position="1"/>
        <end position="23"/>
    </location>
</feature>
<keyword evidence="4 8" id="KW-0479">Metal-binding</keyword>